<keyword evidence="2" id="KW-1185">Reference proteome</keyword>
<dbReference type="Proteomes" id="UP000055024">
    <property type="component" value="Unassembled WGS sequence"/>
</dbReference>
<accession>A0A0V1G9H3</accession>
<dbReference type="EMBL" id="JYDP01004423">
    <property type="protein sequence ID" value="KRY94904.1"/>
    <property type="molecule type" value="Genomic_DNA"/>
</dbReference>
<sequence>MEFYYMVDCTFKLQLLYYDDNQMFNIPDQKISVPYQNHFTE</sequence>
<gene>
    <name evidence="1" type="ORF">T11_13683</name>
</gene>
<organism evidence="1 2">
    <name type="scientific">Trichinella zimbabwensis</name>
    <dbReference type="NCBI Taxonomy" id="268475"/>
    <lineage>
        <taxon>Eukaryota</taxon>
        <taxon>Metazoa</taxon>
        <taxon>Ecdysozoa</taxon>
        <taxon>Nematoda</taxon>
        <taxon>Enoplea</taxon>
        <taxon>Dorylaimia</taxon>
        <taxon>Trichinellida</taxon>
        <taxon>Trichinellidae</taxon>
        <taxon>Trichinella</taxon>
    </lineage>
</organism>
<name>A0A0V1G9H3_9BILA</name>
<comment type="caution">
    <text evidence="1">The sequence shown here is derived from an EMBL/GenBank/DDBJ whole genome shotgun (WGS) entry which is preliminary data.</text>
</comment>
<protein>
    <submittedName>
        <fullName evidence="1">Uncharacterized protein</fullName>
    </submittedName>
</protein>
<dbReference type="AlphaFoldDB" id="A0A0V1G9H3"/>
<evidence type="ECO:0000313" key="2">
    <source>
        <dbReference type="Proteomes" id="UP000055024"/>
    </source>
</evidence>
<reference evidence="1 2" key="1">
    <citation type="submission" date="2015-01" db="EMBL/GenBank/DDBJ databases">
        <title>Evolution of Trichinella species and genotypes.</title>
        <authorList>
            <person name="Korhonen P.K."/>
            <person name="Edoardo P."/>
            <person name="Giuseppe L.R."/>
            <person name="Gasser R.B."/>
        </authorList>
    </citation>
    <scope>NUCLEOTIDE SEQUENCE [LARGE SCALE GENOMIC DNA]</scope>
    <source>
        <strain evidence="1">ISS1029</strain>
    </source>
</reference>
<evidence type="ECO:0000313" key="1">
    <source>
        <dbReference type="EMBL" id="KRY94904.1"/>
    </source>
</evidence>
<proteinExistence type="predicted"/>